<organism evidence="7 8">
    <name type="scientific">Blumeria graminis f. sp. hordei (strain DH14)</name>
    <name type="common">Barley powdery mildew</name>
    <name type="synonym">Oidium monilioides f. sp. hordei</name>
    <dbReference type="NCBI Taxonomy" id="546991"/>
    <lineage>
        <taxon>Eukaryota</taxon>
        <taxon>Fungi</taxon>
        <taxon>Dikarya</taxon>
        <taxon>Ascomycota</taxon>
        <taxon>Pezizomycotina</taxon>
        <taxon>Leotiomycetes</taxon>
        <taxon>Erysiphales</taxon>
        <taxon>Erysiphaceae</taxon>
        <taxon>Blumeria</taxon>
        <taxon>Blumeria hordei</taxon>
    </lineage>
</organism>
<dbReference type="GO" id="GO:0007031">
    <property type="term" value="P:peroxisome organization"/>
    <property type="evidence" value="ECO:0007669"/>
    <property type="project" value="EnsemblFungi"/>
</dbReference>
<evidence type="ECO:0000256" key="1">
    <source>
        <dbReference type="ARBA" id="ARBA00004177"/>
    </source>
</evidence>
<keyword evidence="8" id="KW-1185">Reference proteome</keyword>
<dbReference type="Proteomes" id="UP000015441">
    <property type="component" value="Unassembled WGS sequence"/>
</dbReference>
<dbReference type="Pfam" id="PF03357">
    <property type="entry name" value="Snf7"/>
    <property type="match status" value="1"/>
</dbReference>
<dbReference type="STRING" id="546991.N1JF12"/>
<dbReference type="GO" id="GO:1904669">
    <property type="term" value="P:ATP export"/>
    <property type="evidence" value="ECO:0007669"/>
    <property type="project" value="EnsemblFungi"/>
</dbReference>
<evidence type="ECO:0000313" key="7">
    <source>
        <dbReference type="EMBL" id="CCU76497.1"/>
    </source>
</evidence>
<dbReference type="Gene3D" id="1.10.287.1060">
    <property type="entry name" value="ESAT-6-like"/>
    <property type="match status" value="1"/>
</dbReference>
<dbReference type="OrthoDB" id="5592979at2759"/>
<gene>
    <name evidence="7" type="ORF">BGHDH14_bgh01549</name>
</gene>
<evidence type="ECO:0000256" key="5">
    <source>
        <dbReference type="ARBA" id="ARBA00042586"/>
    </source>
</evidence>
<dbReference type="GO" id="GO:0061709">
    <property type="term" value="P:reticulophagy"/>
    <property type="evidence" value="ECO:0007669"/>
    <property type="project" value="EnsemblFungi"/>
</dbReference>
<comment type="caution">
    <text evidence="7">The sequence shown here is derived from an EMBL/GenBank/DDBJ whole genome shotgun (WGS) entry which is preliminary data.</text>
</comment>
<keyword evidence="3" id="KW-0967">Endosome</keyword>
<evidence type="ECO:0000256" key="3">
    <source>
        <dbReference type="ARBA" id="ARBA00022753"/>
    </source>
</evidence>
<dbReference type="GO" id="GO:0043328">
    <property type="term" value="P:protein transport to vacuole involved in ubiquitin-dependent protein catabolic process via the multivesicular body sorting pathway"/>
    <property type="evidence" value="ECO:0007669"/>
    <property type="project" value="EnsemblFungi"/>
</dbReference>
<evidence type="ECO:0000256" key="2">
    <source>
        <dbReference type="ARBA" id="ARBA00006190"/>
    </source>
</evidence>
<dbReference type="AlphaFoldDB" id="N1JF12"/>
<dbReference type="HOGENOM" id="CLU_071097_1_0_1"/>
<dbReference type="PANTHER" id="PTHR22761:SF10">
    <property type="entry name" value="GH13992P"/>
    <property type="match status" value="1"/>
</dbReference>
<proteinExistence type="inferred from homology"/>
<keyword evidence="6" id="KW-0175">Coiled coil</keyword>
<name>N1JF12_BLUG1</name>
<sequence>MSGVWGWFGGQSAQKRKDTPKNAILGLRSQLEMLQKRERHLQNQMDEQEAIARKNVNSNKNAAKAALRRKKQHEHTLEQTTAQVATLEQQIYSIEAANINRETLAAMERAGEAMQQIHGKLNINKVDDTMEKLREQHALGEEIAQAITSAPIGEPIDETELDDELAELEQEQLDNQMLGTGTLPIQDRIQRLPAAGTNEIKGKQPVNSEEDDEEEELRKLQAEMAIIGFIYHRRFNLLFTCTFTIALTYRQGREVH</sequence>
<feature type="coiled-coil region" evidence="6">
    <location>
        <begin position="24"/>
        <end position="97"/>
    </location>
</feature>
<evidence type="ECO:0000256" key="4">
    <source>
        <dbReference type="ARBA" id="ARBA00040017"/>
    </source>
</evidence>
<dbReference type="InParanoid" id="N1JF12"/>
<dbReference type="GO" id="GO:0000815">
    <property type="term" value="C:ESCRT III complex"/>
    <property type="evidence" value="ECO:0007669"/>
    <property type="project" value="EnsemblFungi"/>
</dbReference>
<dbReference type="EMBL" id="CAUH01002644">
    <property type="protein sequence ID" value="CCU76497.1"/>
    <property type="molecule type" value="Genomic_DNA"/>
</dbReference>
<dbReference type="GO" id="GO:0009898">
    <property type="term" value="C:cytoplasmic side of plasma membrane"/>
    <property type="evidence" value="ECO:0007669"/>
    <property type="project" value="TreeGrafter"/>
</dbReference>
<dbReference type="GO" id="GO:0070676">
    <property type="term" value="P:intralumenal vesicle formation"/>
    <property type="evidence" value="ECO:0007669"/>
    <property type="project" value="EnsemblFungi"/>
</dbReference>
<evidence type="ECO:0000256" key="6">
    <source>
        <dbReference type="SAM" id="Coils"/>
    </source>
</evidence>
<dbReference type="FunCoup" id="N1JF12">
    <property type="interactions" value="620"/>
</dbReference>
<dbReference type="GO" id="GO:0042802">
    <property type="term" value="F:identical protein binding"/>
    <property type="evidence" value="ECO:0007669"/>
    <property type="project" value="EnsemblFungi"/>
</dbReference>
<dbReference type="GO" id="GO:0005829">
    <property type="term" value="C:cytosol"/>
    <property type="evidence" value="ECO:0007669"/>
    <property type="project" value="EnsemblFungi"/>
</dbReference>
<comment type="subcellular location">
    <subcellularLocation>
        <location evidence="1">Endosome</location>
    </subcellularLocation>
</comment>
<dbReference type="GO" id="GO:0005771">
    <property type="term" value="C:multivesicular body"/>
    <property type="evidence" value="ECO:0007669"/>
    <property type="project" value="TreeGrafter"/>
</dbReference>
<reference evidence="7 8" key="1">
    <citation type="journal article" date="2010" name="Science">
        <title>Genome expansion and gene loss in powdery mildew fungi reveal tradeoffs in extreme parasitism.</title>
        <authorList>
            <person name="Spanu P.D."/>
            <person name="Abbott J.C."/>
            <person name="Amselem J."/>
            <person name="Burgis T.A."/>
            <person name="Soanes D.M."/>
            <person name="Stueber K."/>
            <person name="Ver Loren van Themaat E."/>
            <person name="Brown J.K.M."/>
            <person name="Butcher S.A."/>
            <person name="Gurr S.J."/>
            <person name="Lebrun M.-H."/>
            <person name="Ridout C.J."/>
            <person name="Schulze-Lefert P."/>
            <person name="Talbot N.J."/>
            <person name="Ahmadinejad N."/>
            <person name="Ametz C."/>
            <person name="Barton G.R."/>
            <person name="Benjdia M."/>
            <person name="Bidzinski P."/>
            <person name="Bindschedler L.V."/>
            <person name="Both M."/>
            <person name="Brewer M.T."/>
            <person name="Cadle-Davidson L."/>
            <person name="Cadle-Davidson M.M."/>
            <person name="Collemare J."/>
            <person name="Cramer R."/>
            <person name="Frenkel O."/>
            <person name="Godfrey D."/>
            <person name="Harriman J."/>
            <person name="Hoede C."/>
            <person name="King B.C."/>
            <person name="Klages S."/>
            <person name="Kleemann J."/>
            <person name="Knoll D."/>
            <person name="Koti P.S."/>
            <person name="Kreplak J."/>
            <person name="Lopez-Ruiz F.J."/>
            <person name="Lu X."/>
            <person name="Maekawa T."/>
            <person name="Mahanil S."/>
            <person name="Micali C."/>
            <person name="Milgroom M.G."/>
            <person name="Montana G."/>
            <person name="Noir S."/>
            <person name="O'Connell R.J."/>
            <person name="Oberhaensli S."/>
            <person name="Parlange F."/>
            <person name="Pedersen C."/>
            <person name="Quesneville H."/>
            <person name="Reinhardt R."/>
            <person name="Rott M."/>
            <person name="Sacristan S."/>
            <person name="Schmidt S.M."/>
            <person name="Schoen M."/>
            <person name="Skamnioti P."/>
            <person name="Sommer H."/>
            <person name="Stephens A."/>
            <person name="Takahara H."/>
            <person name="Thordal-Christensen H."/>
            <person name="Vigouroux M."/>
            <person name="Wessling R."/>
            <person name="Wicker T."/>
            <person name="Panstruga R."/>
        </authorList>
    </citation>
    <scope>NUCLEOTIDE SEQUENCE [LARGE SCALE GENOMIC DNA]</scope>
    <source>
        <strain evidence="7">DH14</strain>
    </source>
</reference>
<dbReference type="PANTHER" id="PTHR22761">
    <property type="entry name" value="CHARGED MULTIVESICULAR BODY PROTEIN"/>
    <property type="match status" value="1"/>
</dbReference>
<dbReference type="InterPro" id="IPR005024">
    <property type="entry name" value="Snf7_fam"/>
</dbReference>
<protein>
    <recommendedName>
        <fullName evidence="4">Vacuolar-sorting protein SNF7</fullName>
    </recommendedName>
    <alternativeName>
        <fullName evidence="5">Vacuolar protein-sorting-associated protein 32</fullName>
    </alternativeName>
</protein>
<evidence type="ECO:0000313" key="8">
    <source>
        <dbReference type="Proteomes" id="UP000015441"/>
    </source>
</evidence>
<accession>N1JF12</accession>
<dbReference type="eggNOG" id="KOG1656">
    <property type="taxonomic scope" value="Eukaryota"/>
</dbReference>
<comment type="similarity">
    <text evidence="2">Belongs to the SNF7 family.</text>
</comment>